<evidence type="ECO:0000313" key="6">
    <source>
        <dbReference type="Proteomes" id="UP000183208"/>
    </source>
</evidence>
<dbReference type="SUPFAM" id="SSF52833">
    <property type="entry name" value="Thioredoxin-like"/>
    <property type="match status" value="1"/>
</dbReference>
<dbReference type="PROSITE" id="PS51352">
    <property type="entry name" value="THIOREDOXIN_2"/>
    <property type="match status" value="1"/>
</dbReference>
<dbReference type="AlphaFoldDB" id="A0A1M7JJR5"/>
<evidence type="ECO:0000256" key="2">
    <source>
        <dbReference type="SAM" id="MobiDB-lite"/>
    </source>
</evidence>
<dbReference type="InterPro" id="IPR017937">
    <property type="entry name" value="Thioredoxin_CS"/>
</dbReference>
<keyword evidence="1" id="KW-0676">Redox-active center</keyword>
<dbReference type="GO" id="GO:0015036">
    <property type="term" value="F:disulfide oxidoreductase activity"/>
    <property type="evidence" value="ECO:0007669"/>
    <property type="project" value="UniProtKB-ARBA"/>
</dbReference>
<protein>
    <submittedName>
        <fullName evidence="5">Thiol-disulfide isomerase or thioredoxin</fullName>
    </submittedName>
</protein>
<dbReference type="InterPro" id="IPR013766">
    <property type="entry name" value="Thioredoxin_domain"/>
</dbReference>
<keyword evidence="3" id="KW-0732">Signal</keyword>
<accession>A0A1M7JJR5</accession>
<dbReference type="Gene3D" id="3.40.30.10">
    <property type="entry name" value="Glutaredoxin"/>
    <property type="match status" value="1"/>
</dbReference>
<dbReference type="CDD" id="cd02966">
    <property type="entry name" value="TlpA_like_family"/>
    <property type="match status" value="1"/>
</dbReference>
<keyword evidence="5" id="KW-0413">Isomerase</keyword>
<evidence type="ECO:0000259" key="4">
    <source>
        <dbReference type="PROSITE" id="PS51352"/>
    </source>
</evidence>
<feature type="chain" id="PRO_5030032043" evidence="3">
    <location>
        <begin position="19"/>
        <end position="175"/>
    </location>
</feature>
<evidence type="ECO:0000256" key="3">
    <source>
        <dbReference type="SAM" id="SignalP"/>
    </source>
</evidence>
<feature type="region of interest" description="Disordered" evidence="2">
    <location>
        <begin position="156"/>
        <end position="175"/>
    </location>
</feature>
<proteinExistence type="predicted"/>
<reference evidence="5 6" key="1">
    <citation type="submission" date="2016-10" db="EMBL/GenBank/DDBJ databases">
        <authorList>
            <person name="de Groot N.N."/>
        </authorList>
    </citation>
    <scope>NUCLEOTIDE SEQUENCE [LARGE SCALE GENOMIC DNA]</scope>
    <source>
        <strain evidence="5 6">GAS522</strain>
    </source>
</reference>
<name>A0A1M7JJR5_9BRAD</name>
<sequence length="175" mass="19031">MRRLLLAATLLVAFLAPAPGSETPPQLKPFVRGSWQDVLRSHAGRPTLVHFWGVTCGPCKVELPLLGKFMKDHGDIDVVTISADLVPDLPGATRSMLEKAGLGPAENWIFNDGFVERLRFEIDPAWQGDIPRTILIARDGAATTIEGSAEMQDLENWTAQQTSAAATSPKSKETK</sequence>
<feature type="domain" description="Thioredoxin" evidence="4">
    <location>
        <begin position="17"/>
        <end position="163"/>
    </location>
</feature>
<evidence type="ECO:0000256" key="1">
    <source>
        <dbReference type="ARBA" id="ARBA00023284"/>
    </source>
</evidence>
<dbReference type="Proteomes" id="UP000183208">
    <property type="component" value="Unassembled WGS sequence"/>
</dbReference>
<dbReference type="InterPro" id="IPR036249">
    <property type="entry name" value="Thioredoxin-like_sf"/>
</dbReference>
<feature type="compositionally biased region" description="Low complexity" evidence="2">
    <location>
        <begin position="158"/>
        <end position="168"/>
    </location>
</feature>
<dbReference type="GO" id="GO:0016853">
    <property type="term" value="F:isomerase activity"/>
    <property type="evidence" value="ECO:0007669"/>
    <property type="project" value="UniProtKB-KW"/>
</dbReference>
<evidence type="ECO:0000313" key="5">
    <source>
        <dbReference type="EMBL" id="SEE78130.1"/>
    </source>
</evidence>
<gene>
    <name evidence="5" type="ORF">SAMN05444171_8018</name>
</gene>
<dbReference type="PROSITE" id="PS00194">
    <property type="entry name" value="THIOREDOXIN_1"/>
    <property type="match status" value="1"/>
</dbReference>
<feature type="signal peptide" evidence="3">
    <location>
        <begin position="1"/>
        <end position="18"/>
    </location>
</feature>
<dbReference type="EMBL" id="FNTI01000002">
    <property type="protein sequence ID" value="SEE78130.1"/>
    <property type="molecule type" value="Genomic_DNA"/>
</dbReference>
<dbReference type="OrthoDB" id="6399635at2"/>
<dbReference type="RefSeq" id="WP_074832676.1">
    <property type="nucleotide sequence ID" value="NZ_FNTI01000002.1"/>
</dbReference>
<organism evidence="5 6">
    <name type="scientific">Bradyrhizobium lablabi</name>
    <dbReference type="NCBI Taxonomy" id="722472"/>
    <lineage>
        <taxon>Bacteria</taxon>
        <taxon>Pseudomonadati</taxon>
        <taxon>Pseudomonadota</taxon>
        <taxon>Alphaproteobacteria</taxon>
        <taxon>Hyphomicrobiales</taxon>
        <taxon>Nitrobacteraceae</taxon>
        <taxon>Bradyrhizobium</taxon>
    </lineage>
</organism>